<keyword evidence="4" id="KW-1185">Reference proteome</keyword>
<evidence type="ECO:0000313" key="3">
    <source>
        <dbReference type="EMBL" id="SJZ90479.1"/>
    </source>
</evidence>
<dbReference type="EMBL" id="FUXA01000012">
    <property type="protein sequence ID" value="SJZ90479.1"/>
    <property type="molecule type" value="Genomic_DNA"/>
</dbReference>
<feature type="compositionally biased region" description="Acidic residues" evidence="1">
    <location>
        <begin position="56"/>
        <end position="100"/>
    </location>
</feature>
<keyword evidence="2" id="KW-1133">Transmembrane helix</keyword>
<keyword evidence="2" id="KW-0472">Membrane</keyword>
<feature type="compositionally biased region" description="Basic and acidic residues" evidence="1">
    <location>
        <begin position="226"/>
        <end position="237"/>
    </location>
</feature>
<feature type="region of interest" description="Disordered" evidence="1">
    <location>
        <begin position="38"/>
        <end position="152"/>
    </location>
</feature>
<proteinExistence type="predicted"/>
<keyword evidence="2" id="KW-0812">Transmembrane</keyword>
<dbReference type="RefSeq" id="WP_078787778.1">
    <property type="nucleotide sequence ID" value="NZ_FNHR01000010.1"/>
</dbReference>
<evidence type="ECO:0000256" key="2">
    <source>
        <dbReference type="SAM" id="Phobius"/>
    </source>
</evidence>
<feature type="region of interest" description="Disordered" evidence="1">
    <location>
        <begin position="226"/>
        <end position="300"/>
    </location>
</feature>
<feature type="compositionally biased region" description="Low complexity" evidence="1">
    <location>
        <begin position="129"/>
        <end position="138"/>
    </location>
</feature>
<organism evidence="3 4">
    <name type="scientific">Eubacterium ruminantium</name>
    <dbReference type="NCBI Taxonomy" id="42322"/>
    <lineage>
        <taxon>Bacteria</taxon>
        <taxon>Bacillati</taxon>
        <taxon>Bacillota</taxon>
        <taxon>Clostridia</taxon>
        <taxon>Eubacteriales</taxon>
        <taxon>Eubacteriaceae</taxon>
        <taxon>Eubacterium</taxon>
    </lineage>
</organism>
<dbReference type="AlphaFoldDB" id="A0A1T4PG65"/>
<sequence length="514" mass="58720">MLLMSDITRITVIFGSILAILLIILVIVTVKVLKSKPDAEDYEEEKWEKDNSDGDGYYDEDDNYEDDDDSFTEDSDYISNDAEQDNEVGFDESEEIEEVEEPVKEQKVNKQNYKKKETKKAAEKKPSKSKVIIPSAVDEVGEEDEVDEPTDDISEVQFTAKKLDPEYEEATVVMDEVIDEVSRTDDGIDSEFADSAFAPESVANKLAAKVAVQDKKKKDLYEAKKAAKKLEDTRDMTDVSSEVPTGDTVELTSQDEEYIDDDSANEDSAFEDSAFGDSAFGAQPEYEEEKIRPLPETSNTIPINPVNTVNIATVNSVDLVNTTNLPAGISDMNEVKDFLEENPTPKKKKKKVKKRDEEFIKKFGDLEPEFGGGKFYWYNTQDIENLTKKEDMYFYCHYFNSVEEAAIPLITEMYDCAFVKTEEIQYIAYGVKFKSMNFREIINTQERIDFDRDEATKEPTEEDMDIIYEKWRGYVDKFLEIIVIEASQNVKDAIVETIYEYGRNDVDVLMVSPE</sequence>
<evidence type="ECO:0000313" key="4">
    <source>
        <dbReference type="Proteomes" id="UP000189857"/>
    </source>
</evidence>
<reference evidence="3 4" key="1">
    <citation type="submission" date="2017-02" db="EMBL/GenBank/DDBJ databases">
        <authorList>
            <person name="Peterson S.W."/>
        </authorList>
    </citation>
    <scope>NUCLEOTIDE SEQUENCE [LARGE SCALE GENOMIC DNA]</scope>
    <source>
        <strain evidence="3 4">ATCC 17233</strain>
    </source>
</reference>
<gene>
    <name evidence="3" type="ORF">SAMN02745110_01964</name>
</gene>
<feature type="compositionally biased region" description="Acidic residues" evidence="1">
    <location>
        <begin position="139"/>
        <end position="152"/>
    </location>
</feature>
<dbReference type="Proteomes" id="UP000189857">
    <property type="component" value="Unassembled WGS sequence"/>
</dbReference>
<feature type="compositionally biased region" description="Acidic residues" evidence="1">
    <location>
        <begin position="253"/>
        <end position="270"/>
    </location>
</feature>
<evidence type="ECO:0000256" key="1">
    <source>
        <dbReference type="SAM" id="MobiDB-lite"/>
    </source>
</evidence>
<accession>A0A1T4PG65</accession>
<name>A0A1T4PG65_9FIRM</name>
<feature type="transmembrane region" description="Helical" evidence="2">
    <location>
        <begin position="12"/>
        <end position="33"/>
    </location>
</feature>
<protein>
    <submittedName>
        <fullName evidence="3">Uncharacterized protein</fullName>
    </submittedName>
</protein>